<dbReference type="Gene3D" id="3.40.50.1390">
    <property type="entry name" value="Resolvase, N-terminal catalytic domain"/>
    <property type="match status" value="1"/>
</dbReference>
<evidence type="ECO:0000259" key="1">
    <source>
        <dbReference type="PROSITE" id="PS51736"/>
    </source>
</evidence>
<dbReference type="Proteomes" id="UP000001935">
    <property type="component" value="Chromosome"/>
</dbReference>
<dbReference type="InterPro" id="IPR025827">
    <property type="entry name" value="Zn_ribbon_recom_dom"/>
</dbReference>
<reference evidence="3 4" key="1">
    <citation type="submission" date="2006-01" db="EMBL/GenBank/DDBJ databases">
        <title>Complete sequence of Anaeromyxobacter dehalogenans 2CP-C.</title>
        <authorList>
            <consortium name="US DOE Joint Genome Institute"/>
            <person name="Copeland A."/>
            <person name="Lucas S."/>
            <person name="Lapidus A."/>
            <person name="Barry K."/>
            <person name="Detter J.C."/>
            <person name="Glavina T."/>
            <person name="Hammon N."/>
            <person name="Israni S."/>
            <person name="Pitluck S."/>
            <person name="Brettin T."/>
            <person name="Bruce D."/>
            <person name="Han C."/>
            <person name="Tapia R."/>
            <person name="Gilna P."/>
            <person name="Kiss H."/>
            <person name="Schmutz J."/>
            <person name="Larimer F."/>
            <person name="Land M."/>
            <person name="Kyrpides N."/>
            <person name="Anderson I."/>
            <person name="Sanford R.A."/>
            <person name="Ritalahti K.M."/>
            <person name="Thomas H.S."/>
            <person name="Kirby J.R."/>
            <person name="Zhulin I.B."/>
            <person name="Loeffler F.E."/>
            <person name="Richardson P."/>
        </authorList>
    </citation>
    <scope>NUCLEOTIDE SEQUENCE [LARGE SCALE GENOMIC DNA]</scope>
    <source>
        <strain evidence="3 4">2CP-C</strain>
    </source>
</reference>
<evidence type="ECO:0000313" key="3">
    <source>
        <dbReference type="EMBL" id="ABC82106.1"/>
    </source>
</evidence>
<organism evidence="3 4">
    <name type="scientific">Anaeromyxobacter dehalogenans (strain 2CP-C)</name>
    <dbReference type="NCBI Taxonomy" id="290397"/>
    <lineage>
        <taxon>Bacteria</taxon>
        <taxon>Pseudomonadati</taxon>
        <taxon>Myxococcota</taxon>
        <taxon>Myxococcia</taxon>
        <taxon>Myxococcales</taxon>
        <taxon>Cystobacterineae</taxon>
        <taxon>Anaeromyxobacteraceae</taxon>
        <taxon>Anaeromyxobacter</taxon>
    </lineage>
</organism>
<name>Q2IKC7_ANADE</name>
<dbReference type="Pfam" id="PF07508">
    <property type="entry name" value="Recombinase"/>
    <property type="match status" value="1"/>
</dbReference>
<dbReference type="Pfam" id="PF13408">
    <property type="entry name" value="Zn_ribbon_recom"/>
    <property type="match status" value="1"/>
</dbReference>
<dbReference type="CDD" id="cd00338">
    <property type="entry name" value="Ser_Recombinase"/>
    <property type="match status" value="1"/>
</dbReference>
<dbReference type="Gene3D" id="3.90.1750.20">
    <property type="entry name" value="Putative Large Serine Recombinase, Chain B, Domain 2"/>
    <property type="match status" value="1"/>
</dbReference>
<dbReference type="EMBL" id="CP000251">
    <property type="protein sequence ID" value="ABC82106.1"/>
    <property type="molecule type" value="Genomic_DNA"/>
</dbReference>
<dbReference type="Pfam" id="PF00239">
    <property type="entry name" value="Resolvase"/>
    <property type="match status" value="1"/>
</dbReference>
<dbReference type="InterPro" id="IPR050639">
    <property type="entry name" value="SSR_resolvase"/>
</dbReference>
<dbReference type="PROSITE" id="PS51736">
    <property type="entry name" value="RECOMBINASES_3"/>
    <property type="match status" value="1"/>
</dbReference>
<dbReference type="HOGENOM" id="CLU_010686_18_13_7"/>
<feature type="domain" description="Recombinase" evidence="2">
    <location>
        <begin position="156"/>
        <end position="298"/>
    </location>
</feature>
<feature type="domain" description="Resolvase/invertase-type recombinase catalytic" evidence="1">
    <location>
        <begin position="3"/>
        <end position="149"/>
    </location>
</feature>
<dbReference type="GO" id="GO:0003677">
    <property type="term" value="F:DNA binding"/>
    <property type="evidence" value="ECO:0007669"/>
    <property type="project" value="InterPro"/>
</dbReference>
<dbReference type="AlphaFoldDB" id="Q2IKC7"/>
<dbReference type="RefSeq" id="WP_011421388.1">
    <property type="nucleotide sequence ID" value="NC_007760.1"/>
</dbReference>
<dbReference type="KEGG" id="ade:Adeh_2336"/>
<evidence type="ECO:0000259" key="2">
    <source>
        <dbReference type="PROSITE" id="PS51737"/>
    </source>
</evidence>
<dbReference type="OrthoDB" id="128993at2"/>
<accession>Q2IKC7</accession>
<sequence length="532" mass="57407">MKTAALYARFSTDKQDARSIDDQIRRCRAFAEARALAVVAVHQDAALSGASTARPGLQAVLREAKRRAFDAVIVDDLSRLSRDLGHTWNIIFSDLASVGVRVIDATTGMASDAAGARLTFGALALVNDTFLQLVKTETHRGLEGRALGGFWTGGSCYGYRTVPEPTPQDPAHPRAVPVIEADEAEVVRGIFARYAKGDTLGSILAWLSGQTAPADGATKKKAPGWSKSLLFSMLRNERYAGQFVWNRRKWTKDPTTGKRRYVERPEAEWVRVERPELAIVDRETWAQVQARHARTAQDHGERKRSTSPHMLSGLLRCGVCGGALSIVSQRKKGGVVYSQFGCSVRHSRGPGACANATTTSELGLNAAVLSALRTHLASPDIERWVAEVLAERAAESHAPDLAAEVRAAEVRAEKVADALARIGFSDTLARRLQNEEAKLRELRAQLTRAAPAPKRPAVSVRQVLAALEGLDDLAKRHPAQARAGLQSVVESVTLTPEAESGRVRATLQLKSETATLVGGRLGAESTGCGGRI</sequence>
<dbReference type="SMART" id="SM00857">
    <property type="entry name" value="Resolvase"/>
    <property type="match status" value="1"/>
</dbReference>
<proteinExistence type="predicted"/>
<dbReference type="GO" id="GO:0000150">
    <property type="term" value="F:DNA strand exchange activity"/>
    <property type="evidence" value="ECO:0007669"/>
    <property type="project" value="InterPro"/>
</dbReference>
<gene>
    <name evidence="3" type="ordered locus">Adeh_2336</name>
</gene>
<dbReference type="SUPFAM" id="SSF53041">
    <property type="entry name" value="Resolvase-like"/>
    <property type="match status" value="1"/>
</dbReference>
<evidence type="ECO:0000313" key="4">
    <source>
        <dbReference type="Proteomes" id="UP000001935"/>
    </source>
</evidence>
<dbReference type="InterPro" id="IPR036162">
    <property type="entry name" value="Resolvase-like_N_sf"/>
</dbReference>
<dbReference type="PANTHER" id="PTHR30461:SF23">
    <property type="entry name" value="DNA RECOMBINASE-RELATED"/>
    <property type="match status" value="1"/>
</dbReference>
<dbReference type="InterPro" id="IPR038109">
    <property type="entry name" value="DNA_bind_recomb_sf"/>
</dbReference>
<dbReference type="PROSITE" id="PS51737">
    <property type="entry name" value="RECOMBINASE_DNA_BIND"/>
    <property type="match status" value="1"/>
</dbReference>
<dbReference type="eggNOG" id="COG1961">
    <property type="taxonomic scope" value="Bacteria"/>
</dbReference>
<dbReference type="InterPro" id="IPR006119">
    <property type="entry name" value="Resolv_N"/>
</dbReference>
<dbReference type="InterPro" id="IPR011109">
    <property type="entry name" value="DNA_bind_recombinase_dom"/>
</dbReference>
<protein>
    <submittedName>
        <fullName evidence="3">Recombinase</fullName>
    </submittedName>
</protein>
<dbReference type="PANTHER" id="PTHR30461">
    <property type="entry name" value="DNA-INVERTASE FROM LAMBDOID PROPHAGE"/>
    <property type="match status" value="1"/>
</dbReference>